<dbReference type="GO" id="GO:0046872">
    <property type="term" value="F:metal ion binding"/>
    <property type="evidence" value="ECO:0007669"/>
    <property type="project" value="UniProtKB-KW"/>
</dbReference>
<dbReference type="RefSeq" id="WP_097233067.1">
    <property type="nucleotide sequence ID" value="NZ_OCNE01000018.1"/>
</dbReference>
<dbReference type="InterPro" id="IPR013738">
    <property type="entry name" value="Beta_galactosidase_Trimer"/>
</dbReference>
<feature type="binding site" evidence="8">
    <location>
        <position position="114"/>
    </location>
    <ligand>
        <name>substrate</name>
    </ligand>
</feature>
<dbReference type="OrthoDB" id="9800974at2"/>
<feature type="binding site" evidence="9">
    <location>
        <position position="118"/>
    </location>
    <ligand>
        <name>Zn(2+)</name>
        <dbReference type="ChEBI" id="CHEBI:29105"/>
    </ligand>
</feature>
<evidence type="ECO:0000256" key="4">
    <source>
        <dbReference type="ARBA" id="ARBA00022801"/>
    </source>
</evidence>
<keyword evidence="9" id="KW-0862">Zinc</keyword>
<dbReference type="Pfam" id="PF08533">
    <property type="entry name" value="Glyco_hydro_42C"/>
    <property type="match status" value="1"/>
</dbReference>
<feature type="active site" description="Nucleophile" evidence="7">
    <location>
        <position position="309"/>
    </location>
</feature>
<dbReference type="InterPro" id="IPR029062">
    <property type="entry name" value="Class_I_gatase-like"/>
</dbReference>
<evidence type="ECO:0000313" key="13">
    <source>
        <dbReference type="EMBL" id="SOD64643.1"/>
    </source>
</evidence>
<dbReference type="Gene3D" id="3.20.20.80">
    <property type="entry name" value="Glycosidases"/>
    <property type="match status" value="1"/>
</dbReference>
<evidence type="ECO:0000256" key="1">
    <source>
        <dbReference type="ARBA" id="ARBA00001412"/>
    </source>
</evidence>
<dbReference type="GO" id="GO:0006012">
    <property type="term" value="P:galactose metabolic process"/>
    <property type="evidence" value="ECO:0007669"/>
    <property type="project" value="InterPro"/>
</dbReference>
<protein>
    <recommendedName>
        <fullName evidence="3 6">Beta-galactosidase</fullName>
        <shortName evidence="6">Beta-gal</shortName>
        <ecNumber evidence="3 6">3.2.1.23</ecNumber>
    </recommendedName>
</protein>
<evidence type="ECO:0000256" key="2">
    <source>
        <dbReference type="ARBA" id="ARBA00005940"/>
    </source>
</evidence>
<dbReference type="InterPro" id="IPR013739">
    <property type="entry name" value="Beta_galactosidase_C"/>
</dbReference>
<dbReference type="EC" id="3.2.1.23" evidence="3 6"/>
<evidence type="ECO:0000256" key="8">
    <source>
        <dbReference type="PIRSR" id="PIRSR001084-2"/>
    </source>
</evidence>
<feature type="domain" description="Beta-galactosidase C-terminal" evidence="12">
    <location>
        <begin position="610"/>
        <end position="662"/>
    </location>
</feature>
<evidence type="ECO:0000256" key="3">
    <source>
        <dbReference type="ARBA" id="ARBA00012756"/>
    </source>
</evidence>
<organism evidence="13 14">
    <name type="scientific">Streptomyces zhaozhouensis</name>
    <dbReference type="NCBI Taxonomy" id="1300267"/>
    <lineage>
        <taxon>Bacteria</taxon>
        <taxon>Bacillati</taxon>
        <taxon>Actinomycetota</taxon>
        <taxon>Actinomycetes</taxon>
        <taxon>Kitasatosporales</taxon>
        <taxon>Streptomycetaceae</taxon>
        <taxon>Streptomyces</taxon>
    </lineage>
</organism>
<evidence type="ECO:0000259" key="10">
    <source>
        <dbReference type="Pfam" id="PF02449"/>
    </source>
</evidence>
<evidence type="ECO:0000256" key="5">
    <source>
        <dbReference type="ARBA" id="ARBA00023295"/>
    </source>
</evidence>
<dbReference type="EMBL" id="OCNE01000018">
    <property type="protein sequence ID" value="SOD64643.1"/>
    <property type="molecule type" value="Genomic_DNA"/>
</dbReference>
<dbReference type="Gene3D" id="2.60.40.1180">
    <property type="entry name" value="Golgi alpha-mannosidase II"/>
    <property type="match status" value="1"/>
</dbReference>
<dbReference type="GO" id="GO:0004565">
    <property type="term" value="F:beta-galactosidase activity"/>
    <property type="evidence" value="ECO:0007669"/>
    <property type="project" value="UniProtKB-EC"/>
</dbReference>
<dbReference type="InterPro" id="IPR013780">
    <property type="entry name" value="Glyco_hydro_b"/>
</dbReference>
<keyword evidence="14" id="KW-1185">Reference proteome</keyword>
<feature type="binding site" evidence="9">
    <location>
        <position position="158"/>
    </location>
    <ligand>
        <name>Zn(2+)</name>
        <dbReference type="ChEBI" id="CHEBI:29105"/>
    </ligand>
</feature>
<dbReference type="CDD" id="cd03143">
    <property type="entry name" value="A4_beta-galactosidase_middle_domain"/>
    <property type="match status" value="1"/>
</dbReference>
<evidence type="ECO:0000259" key="12">
    <source>
        <dbReference type="Pfam" id="PF08533"/>
    </source>
</evidence>
<feature type="binding site" evidence="9">
    <location>
        <position position="160"/>
    </location>
    <ligand>
        <name>Zn(2+)</name>
        <dbReference type="ChEBI" id="CHEBI:29105"/>
    </ligand>
</feature>
<keyword evidence="9" id="KW-0479">Metal-binding</keyword>
<dbReference type="GO" id="GO:0009341">
    <property type="term" value="C:beta-galactosidase complex"/>
    <property type="evidence" value="ECO:0007669"/>
    <property type="project" value="InterPro"/>
</dbReference>
<dbReference type="Proteomes" id="UP000219072">
    <property type="component" value="Unassembled WGS sequence"/>
</dbReference>
<dbReference type="Gene3D" id="3.40.50.880">
    <property type="match status" value="1"/>
</dbReference>
<dbReference type="PANTHER" id="PTHR36447:SF1">
    <property type="entry name" value="BETA-GALACTOSIDASE GANA"/>
    <property type="match status" value="1"/>
</dbReference>
<evidence type="ECO:0000256" key="6">
    <source>
        <dbReference type="PIRNR" id="PIRNR001084"/>
    </source>
</evidence>
<gene>
    <name evidence="13" type="ORF">SAMN06297387_11895</name>
</gene>
<comment type="catalytic activity">
    <reaction evidence="1 6">
        <text>Hydrolysis of terminal non-reducing beta-D-galactose residues in beta-D-galactosides.</text>
        <dbReference type="EC" id="3.2.1.23"/>
    </reaction>
</comment>
<dbReference type="PANTHER" id="PTHR36447">
    <property type="entry name" value="BETA-GALACTOSIDASE GANA"/>
    <property type="match status" value="1"/>
</dbReference>
<evidence type="ECO:0000256" key="9">
    <source>
        <dbReference type="PIRSR" id="PIRSR001084-3"/>
    </source>
</evidence>
<name>A0A286E177_9ACTN</name>
<dbReference type="PIRSF" id="PIRSF001084">
    <property type="entry name" value="B-galactosidase"/>
    <property type="match status" value="1"/>
</dbReference>
<evidence type="ECO:0000313" key="14">
    <source>
        <dbReference type="Proteomes" id="UP000219072"/>
    </source>
</evidence>
<dbReference type="Pfam" id="PF02449">
    <property type="entry name" value="Glyco_hydro_42"/>
    <property type="match status" value="1"/>
</dbReference>
<dbReference type="InterPro" id="IPR017853">
    <property type="entry name" value="GH"/>
</dbReference>
<evidence type="ECO:0000259" key="11">
    <source>
        <dbReference type="Pfam" id="PF08532"/>
    </source>
</evidence>
<comment type="similarity">
    <text evidence="2 6">Belongs to the glycosyl hydrolase 42 family.</text>
</comment>
<accession>A0A286E177</accession>
<keyword evidence="4 6" id="KW-0378">Hydrolase</keyword>
<reference evidence="13 14" key="1">
    <citation type="submission" date="2017-09" db="EMBL/GenBank/DDBJ databases">
        <authorList>
            <person name="Ehlers B."/>
            <person name="Leendertz F.H."/>
        </authorList>
    </citation>
    <scope>NUCLEOTIDE SEQUENCE [LARGE SCALE GENOMIC DNA]</scope>
    <source>
        <strain evidence="13 14">CGMCC 4.7095</strain>
    </source>
</reference>
<dbReference type="SUPFAM" id="SSF51445">
    <property type="entry name" value="(Trans)glycosidases"/>
    <property type="match status" value="1"/>
</dbReference>
<dbReference type="Pfam" id="PF08532">
    <property type="entry name" value="Glyco_hydro_42M"/>
    <property type="match status" value="1"/>
</dbReference>
<feature type="domain" description="Beta-galactosidase trimerisation" evidence="11">
    <location>
        <begin position="398"/>
        <end position="600"/>
    </location>
</feature>
<evidence type="ECO:0000256" key="7">
    <source>
        <dbReference type="PIRSR" id="PIRSR001084-1"/>
    </source>
</evidence>
<feature type="domain" description="Glycoside hydrolase family 42 N-terminal" evidence="10">
    <location>
        <begin position="17"/>
        <end position="386"/>
    </location>
</feature>
<sequence length="665" mass="72430">MPGLDDALRGRLLFGGDYNPEQWPEDVLDEDVRLMREAGVNLATVGVFSWATLEPRPGAREFGWLDRVMDALDAAGIGVCLATPTASPPPWLGARHPETLPRDEHGGVVWYGSRNHFCASSAAYREHAARITTDLARRYGDHPALRLWHVNNEYGTACWCDETAAHFRRWLRARHHDLAGLNAAWGTAFWSQRYDSWDEILPPRRAQYLGNPTQALDFRRFTSDALLECYQAERDIVAAHSPGVPVTSNQMPLFPGLDGWRWAEEQDVVSVDVYPDPAVDWRDPAGPAHGALVADLTRSQAGGRWLLMEQAASAVNFRPVNVPKPPGVLRQWSLQAVARGADGVCFFQWRASRQGSEKYHSAMLPHAGPASRGFARVRELGADLERLSGLVGTPVADAGIAVLHDWPAWWAGQQPGRPSASVDYRELLSGWHHALWRRNLPTDLARPDADLGRYRMVVAPHLPLLDDAALARLVDFVHGGGTLVCGFFTGVTDADDRVRPGGLAPALRSLLGLATVHEWWPLPDGAALTLDDGTRAGLWSEDVDVADAEVLARYADGELAGGPAVTRARRGAGSAWYLTTLPRPEALAALLARAAEAAGVAPTLPGLPDGVEAVRRGPALFLLNHTTEPVTVLLPSPRTDLLTGRVHQDGITLARRGAAVLTPTK</sequence>
<proteinExistence type="inferred from homology"/>
<keyword evidence="5 6" id="KW-0326">Glycosidase</keyword>
<feature type="binding site" evidence="8">
    <location>
        <position position="152"/>
    </location>
    <ligand>
        <name>substrate</name>
    </ligand>
</feature>
<dbReference type="InterPro" id="IPR003476">
    <property type="entry name" value="Glyco_hydro_42"/>
</dbReference>
<dbReference type="AlphaFoldDB" id="A0A286E177"/>
<dbReference type="InterPro" id="IPR013529">
    <property type="entry name" value="Glyco_hydro_42_N"/>
</dbReference>
<dbReference type="SUPFAM" id="SSF52317">
    <property type="entry name" value="Class I glutamine amidotransferase-like"/>
    <property type="match status" value="1"/>
</dbReference>
<feature type="active site" description="Proton donor" evidence="7">
    <location>
        <position position="153"/>
    </location>
</feature>